<name>A0A415DZ76_9FIRM</name>
<protein>
    <submittedName>
        <fullName evidence="1">Uncharacterized protein</fullName>
    </submittedName>
</protein>
<proteinExistence type="predicted"/>
<keyword evidence="2" id="KW-1185">Reference proteome</keyword>
<dbReference type="Proteomes" id="UP000284841">
    <property type="component" value="Unassembled WGS sequence"/>
</dbReference>
<organism evidence="1 2">
    <name type="scientific">Emergencia timonensis</name>
    <dbReference type="NCBI Taxonomy" id="1776384"/>
    <lineage>
        <taxon>Bacteria</taxon>
        <taxon>Bacillati</taxon>
        <taxon>Bacillota</taxon>
        <taxon>Clostridia</taxon>
        <taxon>Peptostreptococcales</taxon>
        <taxon>Anaerovoracaceae</taxon>
        <taxon>Emergencia</taxon>
    </lineage>
</organism>
<accession>A0A415DZ76</accession>
<comment type="caution">
    <text evidence="1">The sequence shown here is derived from an EMBL/GenBank/DDBJ whole genome shotgun (WGS) entry which is preliminary data.</text>
</comment>
<gene>
    <name evidence="1" type="ORF">DW099_14945</name>
</gene>
<evidence type="ECO:0000313" key="1">
    <source>
        <dbReference type="EMBL" id="RHJ86130.1"/>
    </source>
</evidence>
<dbReference type="AlphaFoldDB" id="A0A415DZ76"/>
<evidence type="ECO:0000313" key="2">
    <source>
        <dbReference type="Proteomes" id="UP000284841"/>
    </source>
</evidence>
<dbReference type="EMBL" id="QRMS01000004">
    <property type="protein sequence ID" value="RHJ86130.1"/>
    <property type="molecule type" value="Genomic_DNA"/>
</dbReference>
<reference evidence="1 2" key="1">
    <citation type="submission" date="2018-08" db="EMBL/GenBank/DDBJ databases">
        <title>A genome reference for cultivated species of the human gut microbiota.</title>
        <authorList>
            <person name="Zou Y."/>
            <person name="Xue W."/>
            <person name="Luo G."/>
        </authorList>
    </citation>
    <scope>NUCLEOTIDE SEQUENCE [LARGE SCALE GENOMIC DNA]</scope>
    <source>
        <strain evidence="1 2">AM07-24</strain>
    </source>
</reference>
<sequence>MLSAHFLIIVNQSAFIFEFRRPACAKATNLADIKGICKGSHADKFKKIKNEGGNARLNSILCRHALLF</sequence>